<dbReference type="SUPFAM" id="SSF56219">
    <property type="entry name" value="DNase I-like"/>
    <property type="match status" value="1"/>
</dbReference>
<sequence>MTGKDEEFWEGLKEWDIIGLVETWVEQKSWSKIRGKLPKEFMWKCQTARRKNRKGRAIGGIITGVRKGIEEVKDNENGSELEGMAQRVVKLEGRTWRIATVYINGDMEEKLKMIVERMKERDNQGEHILLGGDFNARTGTEGALVEGMEEEKERCSKDKKINKDGRILIKVMEEEGWGIMIGRKQGDEKGEWTYSGGRGESVIDYAIGNIEAWGEVKEIRVEERVESDHHPVSVRIGREKRDEKKRGRRETRKRMDWSEKGRNTFTRKMGELCIEESGIEKMYEELRKAAMEATCWKEKRVGKGD</sequence>
<evidence type="ECO:0000256" key="1">
    <source>
        <dbReference type="SAM" id="MobiDB-lite"/>
    </source>
</evidence>
<accession>A0A151IPV3</accession>
<evidence type="ECO:0000313" key="4">
    <source>
        <dbReference type="Proteomes" id="UP000078542"/>
    </source>
</evidence>
<gene>
    <name evidence="3" type="ORF">ALC62_00997</name>
</gene>
<dbReference type="InterPro" id="IPR005135">
    <property type="entry name" value="Endo/exonuclease/phosphatase"/>
</dbReference>
<reference evidence="3 4" key="1">
    <citation type="submission" date="2016-03" db="EMBL/GenBank/DDBJ databases">
        <title>Cyphomyrmex costatus WGS genome.</title>
        <authorList>
            <person name="Nygaard S."/>
            <person name="Hu H."/>
            <person name="Boomsma J."/>
            <person name="Zhang G."/>
        </authorList>
    </citation>
    <scope>NUCLEOTIDE SEQUENCE [LARGE SCALE GENOMIC DNA]</scope>
    <source>
        <strain evidence="3">MS0001</strain>
        <tissue evidence="3">Whole body</tissue>
    </source>
</reference>
<dbReference type="Pfam" id="PF14529">
    <property type="entry name" value="Exo_endo_phos_2"/>
    <property type="match status" value="1"/>
</dbReference>
<dbReference type="InterPro" id="IPR036691">
    <property type="entry name" value="Endo/exonu/phosph_ase_sf"/>
</dbReference>
<feature type="domain" description="Endonuclease/exonuclease/phosphatase" evidence="2">
    <location>
        <begin position="97"/>
        <end position="232"/>
    </location>
</feature>
<protein>
    <recommendedName>
        <fullName evidence="2">Endonuclease/exonuclease/phosphatase domain-containing protein</fullName>
    </recommendedName>
</protein>
<evidence type="ECO:0000259" key="2">
    <source>
        <dbReference type="Pfam" id="PF14529"/>
    </source>
</evidence>
<keyword evidence="4" id="KW-1185">Reference proteome</keyword>
<feature type="region of interest" description="Disordered" evidence="1">
    <location>
        <begin position="238"/>
        <end position="261"/>
    </location>
</feature>
<dbReference type="STRING" id="456900.A0A151IPV3"/>
<evidence type="ECO:0000313" key="3">
    <source>
        <dbReference type="EMBL" id="KYN08023.1"/>
    </source>
</evidence>
<proteinExistence type="predicted"/>
<name>A0A151IPV3_9HYME</name>
<dbReference type="AlphaFoldDB" id="A0A151IPV3"/>
<dbReference type="Proteomes" id="UP000078542">
    <property type="component" value="Unassembled WGS sequence"/>
</dbReference>
<dbReference type="EMBL" id="KQ976819">
    <property type="protein sequence ID" value="KYN08023.1"/>
    <property type="molecule type" value="Genomic_DNA"/>
</dbReference>
<dbReference type="GO" id="GO:0003824">
    <property type="term" value="F:catalytic activity"/>
    <property type="evidence" value="ECO:0007669"/>
    <property type="project" value="InterPro"/>
</dbReference>
<dbReference type="Gene3D" id="3.60.10.10">
    <property type="entry name" value="Endonuclease/exonuclease/phosphatase"/>
    <property type="match status" value="1"/>
</dbReference>
<organism evidence="3 4">
    <name type="scientific">Cyphomyrmex costatus</name>
    <dbReference type="NCBI Taxonomy" id="456900"/>
    <lineage>
        <taxon>Eukaryota</taxon>
        <taxon>Metazoa</taxon>
        <taxon>Ecdysozoa</taxon>
        <taxon>Arthropoda</taxon>
        <taxon>Hexapoda</taxon>
        <taxon>Insecta</taxon>
        <taxon>Pterygota</taxon>
        <taxon>Neoptera</taxon>
        <taxon>Endopterygota</taxon>
        <taxon>Hymenoptera</taxon>
        <taxon>Apocrita</taxon>
        <taxon>Aculeata</taxon>
        <taxon>Formicoidea</taxon>
        <taxon>Formicidae</taxon>
        <taxon>Myrmicinae</taxon>
        <taxon>Cyphomyrmex</taxon>
    </lineage>
</organism>